<dbReference type="EMBL" id="JBHLTQ010000005">
    <property type="protein sequence ID" value="MFC0604932.1"/>
    <property type="molecule type" value="Genomic_DNA"/>
</dbReference>
<accession>A0ABV6QAN6</accession>
<proteinExistence type="predicted"/>
<keyword evidence="2" id="KW-1185">Reference proteome</keyword>
<comment type="caution">
    <text evidence="1">The sequence shown here is derived from an EMBL/GenBank/DDBJ whole genome shotgun (WGS) entry which is preliminary data.</text>
</comment>
<dbReference type="RefSeq" id="WP_386063414.1">
    <property type="nucleotide sequence ID" value="NZ_JBHLTQ010000005.1"/>
</dbReference>
<sequence>MKNDGKNFEKLTKKFFSFLFNKLGYIVHKERIQFNGTQDGFDVQIAIGKDYKERIFYIECKDYSKDVNFASIVTKSYELLTNYKLSKNDMALFVSPKSDFKNSKNAEKSEPTLNGIFPFNIRLLEKSNGIKNLFALNKDIYKEIYKQELSFEINEEEEIEKFKSIIFSRGKFRKIIVNAEDKEKFIPNAKKCTNYIPRNLIKERKTKPSHRYLFHEDDDAESLITIVKDNISNPENDGLALLGNPGLGKSVELAELALYFWENREETSIIPFYRVINSFTVDSKISDFLPKDWDKIPNLLIILDGLDEISYINEFKAKLQNFISNNKDELQNIYFVLSCRTNIYENIVKGIPKFECFFLAGISYQSAISHLQSVFKFPRKVILGLYVNEDQKEFLENPFYLNLFGEYYSENSSLPKNKTDLIEKYVDKRLEEDRIRKFQNKEYDKSIILSACKKTALTIEAMQSRVIEDSELTMLIPNHKAELINSCFIEKVYNSDKWQFEHKNLQEFFVAKALLKLPFEEIISFISLNSENKKTHPSWLNSITYLINSLDSTDETYIKLIDWLKKNDSEVLFKSDSDRISIEIRSDVFQEYFIERCKNNTLWIRTNDNETRKIAEFGDNNKNIDFLISEINNKANHRRTRISAFDLLTYMNLYEREKEIKAMFLKFLDDNNKDFDLDAKSDLLRLLKRLSYHLDEEFFTELLSHIEENDYHRTFTSILECFQKDLFTNEKSIDPNNHIDYIKNVAKVISGDKERKHEKDRNIASNERQNLKNVLLQFHDIDDLLFALDFLLIRKDNYHLNDSEIINLVKRLSLMYSEDEKVFDKVVNFIFIGIEKRKYLFEFEKRFCEFFKITNTRHKGFLKFYELREKIGVRFMSYIATDKCIRFLTQEYKNNNIKDKTVLHFRNNLSYEDLELSLEFQRIILEETSYDFEGDILEEAERTEWQEFNEVKESLSFDLLFDKNKIKGVLKTLFKNFGADRVNWELVDDFRKKYWKNLELQKSIPQSAINIVHDALHLSEFKHVTFDDVFKLVNSELYLINKIKEVIHSKRKNRLSQGTRQGTKITRKQYDFINNWCQKAIKSVKLKSESIVNKEECGLIWYFRNLLNLEYPEEILLELLEVDGIMNFNEQHHGIDYISKLVDKSKVDNRIVKNIEKGFNIEQIRKNHFIYAIDNRLKIVYPIIEDYLLDNNRNHYFRKEILKKYCQSNLSLDLLKRIADNTMQKEVQDDIIWIVLDILIENNESGFVIDKILHYYDADEKRFKELISIKYLIKANYEKAFLYFNNWIKEQKVYTKKTKNSLRTEDFPKHTNQKSIPYIIELINTYYDNNEFKFDEYSNPIRFIVESITAIAQNNSLEVCKLLIKELERCRESLNKIENDLYYINQTLLDLKDIKIKVESKPMTFHSIARKINECQYYFA</sequence>
<reference evidence="1 2" key="1">
    <citation type="submission" date="2024-09" db="EMBL/GenBank/DDBJ databases">
        <authorList>
            <person name="Sun Q."/>
            <person name="Mori K."/>
        </authorList>
    </citation>
    <scope>NUCLEOTIDE SEQUENCE [LARGE SCALE GENOMIC DNA]</scope>
    <source>
        <strain evidence="1 2">NCAIM B.02481</strain>
    </source>
</reference>
<organism evidence="1 2">
    <name type="scientific">Winogradskyella pulchriflava</name>
    <dbReference type="NCBI Taxonomy" id="1110688"/>
    <lineage>
        <taxon>Bacteria</taxon>
        <taxon>Pseudomonadati</taxon>
        <taxon>Bacteroidota</taxon>
        <taxon>Flavobacteriia</taxon>
        <taxon>Flavobacteriales</taxon>
        <taxon>Flavobacteriaceae</taxon>
        <taxon>Winogradskyella</taxon>
    </lineage>
</organism>
<dbReference type="Proteomes" id="UP001589832">
    <property type="component" value="Unassembled WGS sequence"/>
</dbReference>
<gene>
    <name evidence="1" type="ORF">ACFFGA_10240</name>
</gene>
<evidence type="ECO:0000313" key="2">
    <source>
        <dbReference type="Proteomes" id="UP001589832"/>
    </source>
</evidence>
<protein>
    <submittedName>
        <fullName evidence="1">NACHT domain-containing protein</fullName>
    </submittedName>
</protein>
<name>A0ABV6QAN6_9FLAO</name>
<evidence type="ECO:0000313" key="1">
    <source>
        <dbReference type="EMBL" id="MFC0604932.1"/>
    </source>
</evidence>